<dbReference type="EMBL" id="FMXQ01000002">
    <property type="protein sequence ID" value="SDB12419.1"/>
    <property type="molecule type" value="Genomic_DNA"/>
</dbReference>
<gene>
    <name evidence="2" type="ORF">SAMN02982931_00921</name>
</gene>
<reference evidence="2 3" key="1">
    <citation type="submission" date="2016-10" db="EMBL/GenBank/DDBJ databases">
        <authorList>
            <person name="de Groot N.N."/>
        </authorList>
    </citation>
    <scope>NUCLEOTIDE SEQUENCE [LARGE SCALE GENOMIC DNA]</scope>
    <source>
        <strain evidence="2 3">ATCC 35022</strain>
    </source>
</reference>
<accession>A0A1G6AVR7</accession>
<feature type="chain" id="PRO_5011528616" description="DUF1849 family protein" evidence="1">
    <location>
        <begin position="30"/>
        <end position="281"/>
    </location>
</feature>
<sequence>MVERDLSLHNWLKIAVLAMAAGAPAIAEAAPMSLAAHRAVYDISLLDIDDGVDISTISGRLVLEFTGSACAGYSSKLRFVTQTEDPEGVRQITDARSTTFESADGRSLDFANETYAGAILAEQSEGTASRDADGISVKLRKPEKKALDISGPMVFPTDQMERILDSAQRGDAFLAMEVYDGSEDGETVFETAGVIGRVSTASDDIGKETAISDAGIAALRHWPLTLSYFDKSVTGDDTPFYTLSFVIYENGVGRTMKIDYGDFALAGTLTGLELLPSAPCP</sequence>
<keyword evidence="3" id="KW-1185">Reference proteome</keyword>
<evidence type="ECO:0000313" key="2">
    <source>
        <dbReference type="EMBL" id="SDB12419.1"/>
    </source>
</evidence>
<organism evidence="2 3">
    <name type="scientific">Bauldia litoralis</name>
    <dbReference type="NCBI Taxonomy" id="665467"/>
    <lineage>
        <taxon>Bacteria</taxon>
        <taxon>Pseudomonadati</taxon>
        <taxon>Pseudomonadota</taxon>
        <taxon>Alphaproteobacteria</taxon>
        <taxon>Hyphomicrobiales</taxon>
        <taxon>Kaistiaceae</taxon>
        <taxon>Bauldia</taxon>
    </lineage>
</organism>
<evidence type="ECO:0000313" key="3">
    <source>
        <dbReference type="Proteomes" id="UP000199071"/>
    </source>
</evidence>
<evidence type="ECO:0000256" key="1">
    <source>
        <dbReference type="SAM" id="SignalP"/>
    </source>
</evidence>
<dbReference type="Proteomes" id="UP000199071">
    <property type="component" value="Unassembled WGS sequence"/>
</dbReference>
<keyword evidence="1" id="KW-0732">Signal</keyword>
<dbReference type="InterPro" id="IPR015000">
    <property type="entry name" value="EipB-like"/>
</dbReference>
<protein>
    <recommendedName>
        <fullName evidence="4">DUF1849 family protein</fullName>
    </recommendedName>
</protein>
<dbReference type="AlphaFoldDB" id="A0A1G6AVR7"/>
<feature type="signal peptide" evidence="1">
    <location>
        <begin position="1"/>
        <end position="29"/>
    </location>
</feature>
<dbReference type="STRING" id="665467.SAMN02982931_00921"/>
<proteinExistence type="predicted"/>
<name>A0A1G6AVR7_9HYPH</name>
<dbReference type="Pfam" id="PF08904">
    <property type="entry name" value="EipB_like"/>
    <property type="match status" value="1"/>
</dbReference>
<evidence type="ECO:0008006" key="4">
    <source>
        <dbReference type="Google" id="ProtNLM"/>
    </source>
</evidence>